<dbReference type="PRINTS" id="PR00081">
    <property type="entry name" value="GDHRDH"/>
</dbReference>
<dbReference type="FunFam" id="3.40.50.720:FF:000084">
    <property type="entry name" value="Short-chain dehydrogenase reductase"/>
    <property type="match status" value="1"/>
</dbReference>
<dbReference type="SUPFAM" id="SSF51735">
    <property type="entry name" value="NAD(P)-binding Rossmann-fold domains"/>
    <property type="match status" value="1"/>
</dbReference>
<reference evidence="3 4" key="1">
    <citation type="journal article" date="2014" name="Nature">
        <title>An environmental bacterial taxon with a large and distinct metabolic repertoire.</title>
        <authorList>
            <person name="Wilson M.C."/>
            <person name="Mori T."/>
            <person name="Ruckert C."/>
            <person name="Uria A.R."/>
            <person name="Helf M.J."/>
            <person name="Takada K."/>
            <person name="Gernert C."/>
            <person name="Steffens U.A."/>
            <person name="Heycke N."/>
            <person name="Schmitt S."/>
            <person name="Rinke C."/>
            <person name="Helfrich E.J."/>
            <person name="Brachmann A.O."/>
            <person name="Gurgui C."/>
            <person name="Wakimoto T."/>
            <person name="Kracht M."/>
            <person name="Crusemann M."/>
            <person name="Hentschel U."/>
            <person name="Abe I."/>
            <person name="Matsunaga S."/>
            <person name="Kalinowski J."/>
            <person name="Takeyama H."/>
            <person name="Piel J."/>
        </authorList>
    </citation>
    <scope>NUCLEOTIDE SEQUENCE [LARGE SCALE GENOMIC DNA]</scope>
    <source>
        <strain evidence="4">TSY2</strain>
    </source>
</reference>
<dbReference type="GO" id="GO:0016616">
    <property type="term" value="F:oxidoreductase activity, acting on the CH-OH group of donors, NAD or NADP as acceptor"/>
    <property type="evidence" value="ECO:0007669"/>
    <property type="project" value="TreeGrafter"/>
</dbReference>
<dbReference type="Proteomes" id="UP000019140">
    <property type="component" value="Unassembled WGS sequence"/>
</dbReference>
<evidence type="ECO:0000313" key="3">
    <source>
        <dbReference type="EMBL" id="ETX02985.1"/>
    </source>
</evidence>
<comment type="similarity">
    <text evidence="1 2">Belongs to the short-chain dehydrogenases/reductases (SDR) family.</text>
</comment>
<accession>W4LYH2</accession>
<comment type="caution">
    <text evidence="3">The sequence shown here is derived from an EMBL/GenBank/DDBJ whole genome shotgun (WGS) entry which is preliminary data.</text>
</comment>
<dbReference type="PANTHER" id="PTHR42760">
    <property type="entry name" value="SHORT-CHAIN DEHYDROGENASES/REDUCTASES FAMILY MEMBER"/>
    <property type="match status" value="1"/>
</dbReference>
<sequence>MKKLENRVALITGAGRGIGRAIALAYAREGAKLSLAARTQSELEQTARDAQSLGASTCIQTADVTAQAQVDVLVRHTVEQFGTIDILVNNAGIAGPIGPLHQNDVNAWIQAIQVNLIGTYLCCRSVLPVMLEQNRGKIINLSGAGATSAWPDLSAYGVSKVAVVRLTETLALELEGTNIQVNALGPGSIHTQMWDELRDGAKAAGATQIYELGQQVTSGGGASMADAASLAVWLASDDAGGLNGRLMSSSRDGWSDLAARIPEIMASDVFTLRRVELSSGT</sequence>
<evidence type="ECO:0008006" key="5">
    <source>
        <dbReference type="Google" id="ProtNLM"/>
    </source>
</evidence>
<gene>
    <name evidence="3" type="ORF">ETSY2_34385</name>
</gene>
<dbReference type="InterPro" id="IPR002347">
    <property type="entry name" value="SDR_fam"/>
</dbReference>
<name>W4LYH2_9BACT</name>
<protein>
    <recommendedName>
        <fullName evidence="5">Short-chain dehydrogenase</fullName>
    </recommendedName>
</protein>
<dbReference type="InterPro" id="IPR036291">
    <property type="entry name" value="NAD(P)-bd_dom_sf"/>
</dbReference>
<organism evidence="3 4">
    <name type="scientific">Candidatus Entotheonella gemina</name>
    <dbReference type="NCBI Taxonomy" id="1429439"/>
    <lineage>
        <taxon>Bacteria</taxon>
        <taxon>Pseudomonadati</taxon>
        <taxon>Nitrospinota/Tectimicrobiota group</taxon>
        <taxon>Candidatus Tectimicrobiota</taxon>
        <taxon>Candidatus Entotheonellia</taxon>
        <taxon>Candidatus Entotheonellales</taxon>
        <taxon>Candidatus Entotheonellaceae</taxon>
        <taxon>Candidatus Entotheonella</taxon>
    </lineage>
</organism>
<dbReference type="PRINTS" id="PR00080">
    <property type="entry name" value="SDRFAMILY"/>
</dbReference>
<dbReference type="CDD" id="cd05233">
    <property type="entry name" value="SDR_c"/>
    <property type="match status" value="1"/>
</dbReference>
<keyword evidence="4" id="KW-1185">Reference proteome</keyword>
<evidence type="ECO:0000313" key="4">
    <source>
        <dbReference type="Proteomes" id="UP000019140"/>
    </source>
</evidence>
<dbReference type="AlphaFoldDB" id="W4LYH2"/>
<evidence type="ECO:0000256" key="2">
    <source>
        <dbReference type="RuleBase" id="RU000363"/>
    </source>
</evidence>
<dbReference type="Gene3D" id="3.40.50.720">
    <property type="entry name" value="NAD(P)-binding Rossmann-like Domain"/>
    <property type="match status" value="1"/>
</dbReference>
<dbReference type="EMBL" id="AZHX01001475">
    <property type="protein sequence ID" value="ETX02985.1"/>
    <property type="molecule type" value="Genomic_DNA"/>
</dbReference>
<dbReference type="HOGENOM" id="CLU_010194_1_3_7"/>
<dbReference type="Pfam" id="PF00106">
    <property type="entry name" value="adh_short"/>
    <property type="match status" value="1"/>
</dbReference>
<evidence type="ECO:0000256" key="1">
    <source>
        <dbReference type="ARBA" id="ARBA00006484"/>
    </source>
</evidence>
<proteinExistence type="inferred from homology"/>